<evidence type="ECO:0000313" key="2">
    <source>
        <dbReference type="EMBL" id="EKN07315.1"/>
    </source>
</evidence>
<keyword evidence="1" id="KW-0812">Transmembrane</keyword>
<evidence type="ECO:0000256" key="1">
    <source>
        <dbReference type="SAM" id="Phobius"/>
    </source>
</evidence>
<reference evidence="2 3" key="1">
    <citation type="submission" date="2012-02" db="EMBL/GenBank/DDBJ databases">
        <title>The Genome Sequence of Parabacteroides merdae CL03T12C32.</title>
        <authorList>
            <consortium name="The Broad Institute Genome Sequencing Platform"/>
            <person name="Earl A."/>
            <person name="Ward D."/>
            <person name="Feldgarden M."/>
            <person name="Gevers D."/>
            <person name="Zitomersky N.L."/>
            <person name="Coyne M.J."/>
            <person name="Comstock L.E."/>
            <person name="Young S.K."/>
            <person name="Zeng Q."/>
            <person name="Gargeya S."/>
            <person name="Fitzgerald M."/>
            <person name="Haas B."/>
            <person name="Abouelleil A."/>
            <person name="Alvarado L."/>
            <person name="Arachchi H.M."/>
            <person name="Berlin A."/>
            <person name="Chapman S.B."/>
            <person name="Gearin G."/>
            <person name="Goldberg J."/>
            <person name="Griggs A."/>
            <person name="Gujja S."/>
            <person name="Hansen M."/>
            <person name="Heiman D."/>
            <person name="Howarth C."/>
            <person name="Larimer J."/>
            <person name="Lui A."/>
            <person name="MacDonald P.J.P."/>
            <person name="McCowen C."/>
            <person name="Montmayeur A."/>
            <person name="Murphy C."/>
            <person name="Neiman D."/>
            <person name="Pearson M."/>
            <person name="Priest M."/>
            <person name="Roberts A."/>
            <person name="Saif S."/>
            <person name="Shea T."/>
            <person name="Sisk P."/>
            <person name="Stolte C."/>
            <person name="Sykes S."/>
            <person name="Wortman J."/>
            <person name="Nusbaum C."/>
            <person name="Birren B."/>
        </authorList>
    </citation>
    <scope>NUCLEOTIDE SEQUENCE [LARGE SCALE GENOMIC DNA]</scope>
    <source>
        <strain evidence="2 3">CL03T12C32</strain>
    </source>
</reference>
<protein>
    <submittedName>
        <fullName evidence="2">Uncharacterized protein</fullName>
    </submittedName>
</protein>
<organism evidence="2 3">
    <name type="scientific">Parabacteroides merdae CL03T12C32</name>
    <dbReference type="NCBI Taxonomy" id="999420"/>
    <lineage>
        <taxon>Bacteria</taxon>
        <taxon>Pseudomonadati</taxon>
        <taxon>Bacteroidota</taxon>
        <taxon>Bacteroidia</taxon>
        <taxon>Bacteroidales</taxon>
        <taxon>Tannerellaceae</taxon>
        <taxon>Parabacteroides</taxon>
    </lineage>
</organism>
<dbReference type="EMBL" id="AGZQ01000026">
    <property type="protein sequence ID" value="EKN07315.1"/>
    <property type="molecule type" value="Genomic_DNA"/>
</dbReference>
<sequence>MVTGVFFLFIEISYMLLLSYPIKYFFKQQILSVKHWDWYIGYIKILMIFHF</sequence>
<keyword evidence="1" id="KW-0472">Membrane</keyword>
<evidence type="ECO:0000313" key="3">
    <source>
        <dbReference type="Proteomes" id="UP000006271"/>
    </source>
</evidence>
<feature type="transmembrane region" description="Helical" evidence="1">
    <location>
        <begin position="6"/>
        <end position="26"/>
    </location>
</feature>
<keyword evidence="1" id="KW-1133">Transmembrane helix</keyword>
<dbReference type="Proteomes" id="UP000006271">
    <property type="component" value="Unassembled WGS sequence"/>
</dbReference>
<dbReference type="HOGENOM" id="CLU_218014_0_0_10"/>
<comment type="caution">
    <text evidence="2">The sequence shown here is derived from an EMBL/GenBank/DDBJ whole genome shotgun (WGS) entry which is preliminary data.</text>
</comment>
<proteinExistence type="predicted"/>
<gene>
    <name evidence="2" type="ORF">HMPREF1060_03559</name>
</gene>
<dbReference type="AlphaFoldDB" id="K5Z878"/>
<accession>K5Z878</accession>
<name>K5Z878_9BACT</name>